<reference evidence="1" key="1">
    <citation type="submission" date="2022-08" db="EMBL/GenBank/DDBJ databases">
        <authorList>
            <consortium name="DOE Joint Genome Institute"/>
            <person name="Min B."/>
            <person name="Riley R."/>
            <person name="Sierra-Patev S."/>
            <person name="Naranjo-Ortiz M."/>
            <person name="Looney B."/>
            <person name="Konkel Z."/>
            <person name="Slot J.C."/>
            <person name="Sakamoto Y."/>
            <person name="Steenwyk J.L."/>
            <person name="Rokas A."/>
            <person name="Carro J."/>
            <person name="Camarero S."/>
            <person name="Ferreira P."/>
            <person name="Molpeceres G."/>
            <person name="Ruiz-Duenas F.J."/>
            <person name="Serrano A."/>
            <person name="Henrissat B."/>
            <person name="Drula E."/>
            <person name="Hughes K.W."/>
            <person name="Mata J.L."/>
            <person name="Ishikawa N.K."/>
            <person name="Vargas-Isla R."/>
            <person name="Ushijima S."/>
            <person name="Smith C.A."/>
            <person name="Ahrendt S."/>
            <person name="Andreopoulos W."/>
            <person name="He G."/>
            <person name="Labutti K."/>
            <person name="Lipzen A."/>
            <person name="Ng V."/>
            <person name="Sandor L."/>
            <person name="Barry K."/>
            <person name="Martinez A.T."/>
            <person name="Xiao Y."/>
            <person name="Gibbons J.G."/>
            <person name="Terashima K."/>
            <person name="Hibbett D.S."/>
            <person name="Grigoriev I.V."/>
        </authorList>
    </citation>
    <scope>NUCLEOTIDE SEQUENCE</scope>
    <source>
        <strain evidence="1">Sp2 HRB7682 ss15</strain>
    </source>
</reference>
<proteinExistence type="predicted"/>
<comment type="caution">
    <text evidence="1">The sequence shown here is derived from an EMBL/GenBank/DDBJ whole genome shotgun (WGS) entry which is preliminary data.</text>
</comment>
<dbReference type="Proteomes" id="UP001150238">
    <property type="component" value="Unassembled WGS sequence"/>
</dbReference>
<dbReference type="AlphaFoldDB" id="A0A9W8ZRN3"/>
<sequence>MGQYWKIINIDNRESTGIIGNLGEFFWYPNNFVTYLMAPNIPSSYKSSMPPKEKSQKTKNNSRTILLTLPTELLLTIAEDLVEDYLDLICLSLTCTTIWEVTEKIRYRSLHTKLKTRTWAGGRIILLGDYARTLPEGVLTVEDIKQLRLTEYDDDDELGTGLFEYYKFPKPKSNISLLNEERVQSNRALRNELRQYSYREVFSRWICLNLDDFLLARTEGDRWMVRNFTKRQYVIKSNSRNLPQILYCLIGCSQDPTISMEGSDSLLYGIIEGKWAGDRVDITLASIHEKEREDSSDWEEITTRVKAMLEELAEENSHKFEF</sequence>
<evidence type="ECO:0008006" key="3">
    <source>
        <dbReference type="Google" id="ProtNLM"/>
    </source>
</evidence>
<dbReference type="EMBL" id="JANVFS010000065">
    <property type="protein sequence ID" value="KAJ4463863.1"/>
    <property type="molecule type" value="Genomic_DNA"/>
</dbReference>
<evidence type="ECO:0000313" key="2">
    <source>
        <dbReference type="Proteomes" id="UP001150238"/>
    </source>
</evidence>
<protein>
    <recommendedName>
        <fullName evidence="3">F-box domain-containing protein</fullName>
    </recommendedName>
</protein>
<name>A0A9W8ZRN3_9AGAR</name>
<gene>
    <name evidence="1" type="ORF">C8J55DRAFT_531018</name>
</gene>
<evidence type="ECO:0000313" key="1">
    <source>
        <dbReference type="EMBL" id="KAJ4463863.1"/>
    </source>
</evidence>
<organism evidence="1 2">
    <name type="scientific">Lentinula lateritia</name>
    <dbReference type="NCBI Taxonomy" id="40482"/>
    <lineage>
        <taxon>Eukaryota</taxon>
        <taxon>Fungi</taxon>
        <taxon>Dikarya</taxon>
        <taxon>Basidiomycota</taxon>
        <taxon>Agaricomycotina</taxon>
        <taxon>Agaricomycetes</taxon>
        <taxon>Agaricomycetidae</taxon>
        <taxon>Agaricales</taxon>
        <taxon>Marasmiineae</taxon>
        <taxon>Omphalotaceae</taxon>
        <taxon>Lentinula</taxon>
    </lineage>
</organism>
<reference evidence="1" key="2">
    <citation type="journal article" date="2023" name="Proc. Natl. Acad. Sci. U.S.A.">
        <title>A global phylogenomic analysis of the shiitake genus Lentinula.</title>
        <authorList>
            <person name="Sierra-Patev S."/>
            <person name="Min B."/>
            <person name="Naranjo-Ortiz M."/>
            <person name="Looney B."/>
            <person name="Konkel Z."/>
            <person name="Slot J.C."/>
            <person name="Sakamoto Y."/>
            <person name="Steenwyk J.L."/>
            <person name="Rokas A."/>
            <person name="Carro J."/>
            <person name="Camarero S."/>
            <person name="Ferreira P."/>
            <person name="Molpeceres G."/>
            <person name="Ruiz-Duenas F.J."/>
            <person name="Serrano A."/>
            <person name="Henrissat B."/>
            <person name="Drula E."/>
            <person name="Hughes K.W."/>
            <person name="Mata J.L."/>
            <person name="Ishikawa N.K."/>
            <person name="Vargas-Isla R."/>
            <person name="Ushijima S."/>
            <person name="Smith C.A."/>
            <person name="Donoghue J."/>
            <person name="Ahrendt S."/>
            <person name="Andreopoulos W."/>
            <person name="He G."/>
            <person name="LaButti K."/>
            <person name="Lipzen A."/>
            <person name="Ng V."/>
            <person name="Riley R."/>
            <person name="Sandor L."/>
            <person name="Barry K."/>
            <person name="Martinez A.T."/>
            <person name="Xiao Y."/>
            <person name="Gibbons J.G."/>
            <person name="Terashima K."/>
            <person name="Grigoriev I.V."/>
            <person name="Hibbett D."/>
        </authorList>
    </citation>
    <scope>NUCLEOTIDE SEQUENCE</scope>
    <source>
        <strain evidence="1">Sp2 HRB7682 ss15</strain>
    </source>
</reference>
<accession>A0A9W8ZRN3</accession>